<keyword evidence="4 5" id="KW-0472">Membrane</keyword>
<dbReference type="Proteomes" id="UP001294444">
    <property type="component" value="Unassembled WGS sequence"/>
</dbReference>
<accession>A0AAJ5C630</accession>
<evidence type="ECO:0000256" key="5">
    <source>
        <dbReference type="SAM" id="Phobius"/>
    </source>
</evidence>
<dbReference type="InterPro" id="IPR004853">
    <property type="entry name" value="Sugar_P_trans_dom"/>
</dbReference>
<dbReference type="Pfam" id="PF03151">
    <property type="entry name" value="TPT"/>
    <property type="match status" value="1"/>
</dbReference>
<dbReference type="PANTHER" id="PTHR11132">
    <property type="entry name" value="SOLUTE CARRIER FAMILY 35"/>
    <property type="match status" value="1"/>
</dbReference>
<keyword evidence="2 5" id="KW-0812">Transmembrane</keyword>
<organism evidence="7 8">
    <name type="scientific">Melanopsichium pennsylvanicum</name>
    <dbReference type="NCBI Taxonomy" id="63383"/>
    <lineage>
        <taxon>Eukaryota</taxon>
        <taxon>Fungi</taxon>
        <taxon>Dikarya</taxon>
        <taxon>Basidiomycota</taxon>
        <taxon>Ustilaginomycotina</taxon>
        <taxon>Ustilaginomycetes</taxon>
        <taxon>Ustilaginales</taxon>
        <taxon>Ustilaginaceae</taxon>
        <taxon>Melanopsichium</taxon>
    </lineage>
</organism>
<name>A0AAJ5C630_9BASI</name>
<evidence type="ECO:0000256" key="1">
    <source>
        <dbReference type="ARBA" id="ARBA00004141"/>
    </source>
</evidence>
<comment type="caution">
    <text evidence="7">The sequence shown here is derived from an EMBL/GenBank/DDBJ whole genome shotgun (WGS) entry which is preliminary data.</text>
</comment>
<evidence type="ECO:0000256" key="4">
    <source>
        <dbReference type="ARBA" id="ARBA00023136"/>
    </source>
</evidence>
<dbReference type="InterPro" id="IPR037185">
    <property type="entry name" value="EmrE-like"/>
</dbReference>
<feature type="domain" description="Sugar phosphate transporter" evidence="6">
    <location>
        <begin position="12"/>
        <end position="172"/>
    </location>
</feature>
<evidence type="ECO:0000256" key="3">
    <source>
        <dbReference type="ARBA" id="ARBA00022989"/>
    </source>
</evidence>
<proteinExistence type="predicted"/>
<sequence length="219" mass="24771">MACTGFGFNADDLVGFSAALASTLIFVAQNIYSKKLLRKGENQSTNQGLDQINILFYSSACSIILMIPMVLYYDANWTAWKVSTITHDDDDDDDGRTSLLIWLLFVNGLVHFCQNILAFNVLSMVSPVTYSIASLLKRIFVIVLAIIWFGESVTILQWFGIGFTFYGLYMYNHSKTKEDVEKGEKKAKKKQDGAQIHSILPISYQQNNVKQIWNSRLPN</sequence>
<protein>
    <recommendedName>
        <fullName evidence="6">Sugar phosphate transporter domain-containing protein</fullName>
    </recommendedName>
</protein>
<keyword evidence="3 5" id="KW-1133">Transmembrane helix</keyword>
<keyword evidence="8" id="KW-1185">Reference proteome</keyword>
<dbReference type="InterPro" id="IPR050186">
    <property type="entry name" value="TPT_transporter"/>
</dbReference>
<feature type="transmembrane region" description="Helical" evidence="5">
    <location>
        <begin position="99"/>
        <end position="121"/>
    </location>
</feature>
<reference evidence="7" key="1">
    <citation type="submission" date="2023-10" db="EMBL/GenBank/DDBJ databases">
        <authorList>
            <person name="Guldener U."/>
        </authorList>
    </citation>
    <scope>NUCLEOTIDE SEQUENCE</scope>
    <source>
        <strain evidence="7">Mp4</strain>
    </source>
</reference>
<dbReference type="GO" id="GO:0016020">
    <property type="term" value="C:membrane"/>
    <property type="evidence" value="ECO:0007669"/>
    <property type="project" value="UniProtKB-SubCell"/>
</dbReference>
<gene>
    <name evidence="7" type="ORF">MEPE_04091</name>
</gene>
<dbReference type="AlphaFoldDB" id="A0AAJ5C630"/>
<feature type="transmembrane region" description="Helical" evidence="5">
    <location>
        <begin position="54"/>
        <end position="73"/>
    </location>
</feature>
<evidence type="ECO:0000259" key="6">
    <source>
        <dbReference type="Pfam" id="PF03151"/>
    </source>
</evidence>
<dbReference type="SUPFAM" id="SSF103481">
    <property type="entry name" value="Multidrug resistance efflux transporter EmrE"/>
    <property type="match status" value="1"/>
</dbReference>
<feature type="transmembrane region" description="Helical" evidence="5">
    <location>
        <begin position="13"/>
        <end position="33"/>
    </location>
</feature>
<evidence type="ECO:0000313" key="7">
    <source>
        <dbReference type="EMBL" id="SNX85382.1"/>
    </source>
</evidence>
<comment type="subcellular location">
    <subcellularLocation>
        <location evidence="1">Membrane</location>
        <topology evidence="1">Multi-pass membrane protein</topology>
    </subcellularLocation>
</comment>
<dbReference type="EMBL" id="OAPG01000010">
    <property type="protein sequence ID" value="SNX85382.1"/>
    <property type="molecule type" value="Genomic_DNA"/>
</dbReference>
<dbReference type="Gene3D" id="1.10.3730.20">
    <property type="match status" value="1"/>
</dbReference>
<evidence type="ECO:0000313" key="8">
    <source>
        <dbReference type="Proteomes" id="UP001294444"/>
    </source>
</evidence>
<evidence type="ECO:0000256" key="2">
    <source>
        <dbReference type="ARBA" id="ARBA00022692"/>
    </source>
</evidence>